<dbReference type="InterPro" id="IPR044304">
    <property type="entry name" value="NUBPL-like"/>
</dbReference>
<dbReference type="PROSITE" id="PS01215">
    <property type="entry name" value="MRP"/>
    <property type="match status" value="1"/>
</dbReference>
<name>X5H4Y4_9RICK</name>
<dbReference type="EMBL" id="CP007481">
    <property type="protein sequence ID" value="AHX11763.1"/>
    <property type="molecule type" value="Genomic_DNA"/>
</dbReference>
<dbReference type="GO" id="GO:0005524">
    <property type="term" value="F:ATP binding"/>
    <property type="evidence" value="ECO:0007669"/>
    <property type="project" value="UniProtKB-UniRule"/>
</dbReference>
<comment type="similarity">
    <text evidence="6">Belongs to the Mrp/NBP35 ATP-binding proteins family.</text>
</comment>
<dbReference type="InterPro" id="IPR033756">
    <property type="entry name" value="YlxH/NBP35"/>
</dbReference>
<dbReference type="InterPro" id="IPR027417">
    <property type="entry name" value="P-loop_NTPase"/>
</dbReference>
<accession>X5H4Y4</accession>
<dbReference type="GO" id="GO:0051539">
    <property type="term" value="F:4 iron, 4 sulfur cluster binding"/>
    <property type="evidence" value="ECO:0007669"/>
    <property type="project" value="TreeGrafter"/>
</dbReference>
<evidence type="ECO:0000256" key="3">
    <source>
        <dbReference type="ARBA" id="ARBA00022840"/>
    </source>
</evidence>
<protein>
    <recommendedName>
        <fullName evidence="6">Iron-sulfur cluster carrier protein</fullName>
    </recommendedName>
</protein>
<dbReference type="RefSeq" id="WP_038560130.1">
    <property type="nucleotide sequence ID" value="NZ_CP007481.1"/>
</dbReference>
<dbReference type="Pfam" id="PF10609">
    <property type="entry name" value="ParA"/>
    <property type="match status" value="1"/>
</dbReference>
<keyword evidence="4 6" id="KW-0408">Iron</keyword>
<dbReference type="PANTHER" id="PTHR42961">
    <property type="entry name" value="IRON-SULFUR PROTEIN NUBPL"/>
    <property type="match status" value="1"/>
</dbReference>
<keyword evidence="3 6" id="KW-0067">ATP-binding</keyword>
<dbReference type="AlphaFoldDB" id="X5H4Y4"/>
<evidence type="ECO:0000313" key="7">
    <source>
        <dbReference type="EMBL" id="AHX11763.1"/>
    </source>
</evidence>
<sequence length="252" mass="27209">MKKAITNVSKLLLVASGKGGVGKSTIALNLAVLLAQRSRVGLIDADIHGPSLSFMLGADVRVSMSETEKLIPLEKFGLKYISMGAMVDADAPIIWRGPMLSKILHNFLLNTLWNELDYLIVDTPPGTGDVHITLCNEFYPDGVILVTTAQKVALKDVARANAMFRKLGAPVLGIVENMSYMDSITGEKYIIGEKRNVTEFASSVSMLVLGRVPFISQISHSGDSAVPPVLDPEIASIYNPIVEQILSVLRSS</sequence>
<evidence type="ECO:0000256" key="5">
    <source>
        <dbReference type="ARBA" id="ARBA00023014"/>
    </source>
</evidence>
<evidence type="ECO:0000313" key="8">
    <source>
        <dbReference type="Proteomes" id="UP000023755"/>
    </source>
</evidence>
<organism evidence="7 8">
    <name type="scientific">Neorickettsia helminthoeca str. Oregon</name>
    <dbReference type="NCBI Taxonomy" id="1286528"/>
    <lineage>
        <taxon>Bacteria</taxon>
        <taxon>Pseudomonadati</taxon>
        <taxon>Pseudomonadota</taxon>
        <taxon>Alphaproteobacteria</taxon>
        <taxon>Rickettsiales</taxon>
        <taxon>Anaplasmataceae</taxon>
        <taxon>Neorickettsia</taxon>
    </lineage>
</organism>
<evidence type="ECO:0000256" key="2">
    <source>
        <dbReference type="ARBA" id="ARBA00022741"/>
    </source>
</evidence>
<keyword evidence="1 6" id="KW-0479">Metal-binding</keyword>
<keyword evidence="2 6" id="KW-0547">Nucleotide-binding</keyword>
<keyword evidence="6" id="KW-0378">Hydrolase</keyword>
<dbReference type="HAMAP" id="MF_02040">
    <property type="entry name" value="Mrp_NBP35"/>
    <property type="match status" value="1"/>
</dbReference>
<dbReference type="CDD" id="cd02037">
    <property type="entry name" value="Mrp_NBP35"/>
    <property type="match status" value="1"/>
</dbReference>
<dbReference type="HOGENOM" id="CLU_024839_0_2_5"/>
<dbReference type="Gene3D" id="3.40.50.300">
    <property type="entry name" value="P-loop containing nucleotide triphosphate hydrolases"/>
    <property type="match status" value="1"/>
</dbReference>
<dbReference type="GO" id="GO:0016226">
    <property type="term" value="P:iron-sulfur cluster assembly"/>
    <property type="evidence" value="ECO:0007669"/>
    <property type="project" value="InterPro"/>
</dbReference>
<evidence type="ECO:0000256" key="4">
    <source>
        <dbReference type="ARBA" id="ARBA00023004"/>
    </source>
</evidence>
<keyword evidence="5 6" id="KW-0411">Iron-sulfur</keyword>
<dbReference type="InterPro" id="IPR019591">
    <property type="entry name" value="Mrp/NBP35_ATP-bd"/>
</dbReference>
<proteinExistence type="inferred from homology"/>
<dbReference type="STRING" id="1286528.NHE_0843"/>
<dbReference type="KEGG" id="nhm:NHE_0843"/>
<dbReference type="PANTHER" id="PTHR42961:SF2">
    <property type="entry name" value="IRON-SULFUR PROTEIN NUBPL"/>
    <property type="match status" value="1"/>
</dbReference>
<dbReference type="GO" id="GO:0140663">
    <property type="term" value="F:ATP-dependent FeS chaperone activity"/>
    <property type="evidence" value="ECO:0007669"/>
    <property type="project" value="InterPro"/>
</dbReference>
<keyword evidence="8" id="KW-1185">Reference proteome</keyword>
<evidence type="ECO:0000256" key="1">
    <source>
        <dbReference type="ARBA" id="ARBA00022723"/>
    </source>
</evidence>
<gene>
    <name evidence="7" type="ORF">NHE_0843</name>
</gene>
<dbReference type="SUPFAM" id="SSF52540">
    <property type="entry name" value="P-loop containing nucleoside triphosphate hydrolases"/>
    <property type="match status" value="1"/>
</dbReference>
<comment type="subunit">
    <text evidence="6">Homodimer.</text>
</comment>
<dbReference type="OrthoDB" id="9809679at2"/>
<comment type="function">
    <text evidence="6">Binds and transfers iron-sulfur (Fe-S) clusters to target apoproteins. Can hydrolyze ATP.</text>
</comment>
<dbReference type="Proteomes" id="UP000023755">
    <property type="component" value="Chromosome"/>
</dbReference>
<dbReference type="InterPro" id="IPR000808">
    <property type="entry name" value="Mrp-like_CS"/>
</dbReference>
<evidence type="ECO:0000256" key="6">
    <source>
        <dbReference type="HAMAP-Rule" id="MF_02040"/>
    </source>
</evidence>
<dbReference type="GO" id="GO:0046872">
    <property type="term" value="F:metal ion binding"/>
    <property type="evidence" value="ECO:0007669"/>
    <property type="project" value="UniProtKB-KW"/>
</dbReference>
<feature type="binding site" evidence="6">
    <location>
        <begin position="17"/>
        <end position="24"/>
    </location>
    <ligand>
        <name>ATP</name>
        <dbReference type="ChEBI" id="CHEBI:30616"/>
    </ligand>
</feature>
<reference evidence="7 8" key="1">
    <citation type="submission" date="2014-03" db="EMBL/GenBank/DDBJ databases">
        <title>Sequencing and Comparison of Genomes and Transcriptome Profiles of Human Ehrlichiosis Agents.</title>
        <authorList>
            <person name="Lin M."/>
            <person name="Daugherty S.C."/>
            <person name="Nagaraj S."/>
            <person name="Cheng Z."/>
            <person name="Xiong Q."/>
            <person name="Lin F.-Y."/>
            <person name="Sengamalay N."/>
            <person name="Ott S."/>
            <person name="Godinez A."/>
            <person name="Tallon L.J."/>
            <person name="Sadzewicz L."/>
            <person name="Fraser C.M."/>
            <person name="Dunning Hotopp J.C."/>
            <person name="Rikihisa Y."/>
        </authorList>
    </citation>
    <scope>NUCLEOTIDE SEQUENCE [LARGE SCALE GENOMIC DNA]</scope>
    <source>
        <strain evidence="7 8">Oregon</strain>
    </source>
</reference>
<dbReference type="GO" id="GO:0016887">
    <property type="term" value="F:ATP hydrolysis activity"/>
    <property type="evidence" value="ECO:0007669"/>
    <property type="project" value="UniProtKB-UniRule"/>
</dbReference>